<name>A0A1F5GK31_9BACT</name>
<proteinExistence type="predicted"/>
<dbReference type="PROSITE" id="PS50995">
    <property type="entry name" value="HTH_MARR_2"/>
    <property type="match status" value="1"/>
</dbReference>
<dbReference type="InterPro" id="IPR022689">
    <property type="entry name" value="Iron_dep_repressor"/>
</dbReference>
<dbReference type="GO" id="GO:0003700">
    <property type="term" value="F:DNA-binding transcription factor activity"/>
    <property type="evidence" value="ECO:0007669"/>
    <property type="project" value="InterPro"/>
</dbReference>
<dbReference type="InterPro" id="IPR036388">
    <property type="entry name" value="WH-like_DNA-bd_sf"/>
</dbReference>
<sequence>MRKAIGLKLGNPPFSYSQSSALLAIDSQKEISQAEIASRLHLQPASVVSVIDELERLKLVIRKPTSFDRRKYNITLTPEGKTLAGKIRVEASQLENFLREKLGANEAEKFFLTIENISSYINQWQEKVNNTKSAKGGEYEIPGAKRHLAS</sequence>
<evidence type="ECO:0000256" key="1">
    <source>
        <dbReference type="ARBA" id="ARBA00023015"/>
    </source>
</evidence>
<reference evidence="5 6" key="1">
    <citation type="journal article" date="2016" name="Nat. Commun.">
        <title>Thousands of microbial genomes shed light on interconnected biogeochemical processes in an aquifer system.</title>
        <authorList>
            <person name="Anantharaman K."/>
            <person name="Brown C.T."/>
            <person name="Hug L.A."/>
            <person name="Sharon I."/>
            <person name="Castelle C.J."/>
            <person name="Probst A.J."/>
            <person name="Thomas B.C."/>
            <person name="Singh A."/>
            <person name="Wilkins M.J."/>
            <person name="Karaoz U."/>
            <person name="Brodie E.L."/>
            <person name="Williams K.H."/>
            <person name="Hubbard S.S."/>
            <person name="Banfield J.F."/>
        </authorList>
    </citation>
    <scope>NUCLEOTIDE SEQUENCE [LARGE SCALE GENOMIC DNA]</scope>
</reference>
<feature type="domain" description="HTH marR-type" evidence="4">
    <location>
        <begin position="1"/>
        <end position="119"/>
    </location>
</feature>
<keyword evidence="2" id="KW-0238">DNA-binding</keyword>
<dbReference type="EMBL" id="MFBF01000003">
    <property type="protein sequence ID" value="OGD92185.1"/>
    <property type="molecule type" value="Genomic_DNA"/>
</dbReference>
<organism evidence="5 6">
    <name type="scientific">Candidatus Curtissbacteria bacterium RIFCSPHIGHO2_02_FULL_42_15</name>
    <dbReference type="NCBI Taxonomy" id="1797716"/>
    <lineage>
        <taxon>Bacteria</taxon>
        <taxon>Candidatus Curtissiibacteriota</taxon>
    </lineage>
</organism>
<dbReference type="STRING" id="1797716.A3D07_00490"/>
<dbReference type="InterPro" id="IPR000835">
    <property type="entry name" value="HTH_MarR-typ"/>
</dbReference>
<keyword evidence="1" id="KW-0805">Transcription regulation</keyword>
<dbReference type="Gene3D" id="1.10.10.10">
    <property type="entry name" value="Winged helix-like DNA-binding domain superfamily/Winged helix DNA-binding domain"/>
    <property type="match status" value="1"/>
</dbReference>
<dbReference type="PANTHER" id="PTHR42756:SF1">
    <property type="entry name" value="TRANSCRIPTIONAL REPRESSOR OF EMRAB OPERON"/>
    <property type="match status" value="1"/>
</dbReference>
<evidence type="ECO:0000313" key="6">
    <source>
        <dbReference type="Proteomes" id="UP000177124"/>
    </source>
</evidence>
<protein>
    <recommendedName>
        <fullName evidence="4">HTH marR-type domain-containing protein</fullName>
    </recommendedName>
</protein>
<dbReference type="PRINTS" id="PR00598">
    <property type="entry name" value="HTHMARR"/>
</dbReference>
<dbReference type="AlphaFoldDB" id="A0A1F5GK31"/>
<comment type="caution">
    <text evidence="5">The sequence shown here is derived from an EMBL/GenBank/DDBJ whole genome shotgun (WGS) entry which is preliminary data.</text>
</comment>
<evidence type="ECO:0000259" key="4">
    <source>
        <dbReference type="PROSITE" id="PS50995"/>
    </source>
</evidence>
<dbReference type="Pfam" id="PF12802">
    <property type="entry name" value="MarR_2"/>
    <property type="match status" value="1"/>
</dbReference>
<gene>
    <name evidence="5" type="ORF">A3D07_00490</name>
</gene>
<evidence type="ECO:0000256" key="3">
    <source>
        <dbReference type="ARBA" id="ARBA00023163"/>
    </source>
</evidence>
<dbReference type="SMART" id="SM00347">
    <property type="entry name" value="HTH_MARR"/>
    <property type="match status" value="1"/>
</dbReference>
<accession>A0A1F5GK31</accession>
<dbReference type="InterPro" id="IPR036390">
    <property type="entry name" value="WH_DNA-bd_sf"/>
</dbReference>
<evidence type="ECO:0000313" key="5">
    <source>
        <dbReference type="EMBL" id="OGD92185.1"/>
    </source>
</evidence>
<dbReference type="GO" id="GO:0046914">
    <property type="term" value="F:transition metal ion binding"/>
    <property type="evidence" value="ECO:0007669"/>
    <property type="project" value="InterPro"/>
</dbReference>
<keyword evidence="3" id="KW-0804">Transcription</keyword>
<dbReference type="SMART" id="SM00529">
    <property type="entry name" value="HTH_DTXR"/>
    <property type="match status" value="1"/>
</dbReference>
<dbReference type="Proteomes" id="UP000177124">
    <property type="component" value="Unassembled WGS sequence"/>
</dbReference>
<evidence type="ECO:0000256" key="2">
    <source>
        <dbReference type="ARBA" id="ARBA00023125"/>
    </source>
</evidence>
<dbReference type="SUPFAM" id="SSF46785">
    <property type="entry name" value="Winged helix' DNA-binding domain"/>
    <property type="match status" value="1"/>
</dbReference>
<dbReference type="GO" id="GO:0003677">
    <property type="term" value="F:DNA binding"/>
    <property type="evidence" value="ECO:0007669"/>
    <property type="project" value="UniProtKB-KW"/>
</dbReference>
<dbReference type="PANTHER" id="PTHR42756">
    <property type="entry name" value="TRANSCRIPTIONAL REGULATOR, MARR"/>
    <property type="match status" value="1"/>
</dbReference>